<dbReference type="InterPro" id="IPR049790">
    <property type="entry name" value="Rv3655c/TadE"/>
</dbReference>
<accession>A0A4R5TWJ6</accession>
<feature type="domain" description="TadE-like" evidence="2">
    <location>
        <begin position="14"/>
        <end position="56"/>
    </location>
</feature>
<proteinExistence type="predicted"/>
<dbReference type="EMBL" id="SMTK01000003">
    <property type="protein sequence ID" value="TDK25468.1"/>
    <property type="molecule type" value="Genomic_DNA"/>
</dbReference>
<feature type="transmembrane region" description="Helical" evidence="1">
    <location>
        <begin position="20"/>
        <end position="42"/>
    </location>
</feature>
<dbReference type="Proteomes" id="UP000295411">
    <property type="component" value="Unassembled WGS sequence"/>
</dbReference>
<sequence length="122" mass="12619">MSRHLQRGRGPERGSVTAELAVALPALVLLLGVILGAATVGVTQLRLEEAARAGAREIARGEAGESVEATVRRLAGPGAGLEVAGDGDWTSVTVTTRVQGPFLDLLKVRLSATASGWSEHAR</sequence>
<dbReference type="OrthoDB" id="4955224at2"/>
<dbReference type="InterPro" id="IPR012495">
    <property type="entry name" value="TadE-like_dom"/>
</dbReference>
<keyword evidence="1" id="KW-0812">Transmembrane</keyword>
<protein>
    <submittedName>
        <fullName evidence="3">Pilus assembly protein TadE</fullName>
    </submittedName>
</protein>
<dbReference type="Pfam" id="PF07811">
    <property type="entry name" value="TadE"/>
    <property type="match status" value="1"/>
</dbReference>
<keyword evidence="1" id="KW-1133">Transmembrane helix</keyword>
<name>A0A4R5TWJ6_9MICC</name>
<dbReference type="NCBIfam" id="NF041390">
    <property type="entry name" value="TadE_Rv3655c"/>
    <property type="match status" value="1"/>
</dbReference>
<organism evidence="3 4">
    <name type="scientific">Arthrobacter crusticola</name>
    <dbReference type="NCBI Taxonomy" id="2547960"/>
    <lineage>
        <taxon>Bacteria</taxon>
        <taxon>Bacillati</taxon>
        <taxon>Actinomycetota</taxon>
        <taxon>Actinomycetes</taxon>
        <taxon>Micrococcales</taxon>
        <taxon>Micrococcaceae</taxon>
        <taxon>Arthrobacter</taxon>
    </lineage>
</organism>
<gene>
    <name evidence="3" type="ORF">E2F48_09425</name>
</gene>
<evidence type="ECO:0000313" key="3">
    <source>
        <dbReference type="EMBL" id="TDK25468.1"/>
    </source>
</evidence>
<keyword evidence="4" id="KW-1185">Reference proteome</keyword>
<evidence type="ECO:0000313" key="4">
    <source>
        <dbReference type="Proteomes" id="UP000295411"/>
    </source>
</evidence>
<dbReference type="RefSeq" id="WP_133403734.1">
    <property type="nucleotide sequence ID" value="NZ_SMTK01000003.1"/>
</dbReference>
<reference evidence="3 4" key="1">
    <citation type="submission" date="2019-03" db="EMBL/GenBank/DDBJ databases">
        <title>Arthrobacter sp. nov., an bacterium isolated from biocrust in Mu Us Desert.</title>
        <authorList>
            <person name="Lixiong L."/>
        </authorList>
    </citation>
    <scope>NUCLEOTIDE SEQUENCE [LARGE SCALE GENOMIC DNA]</scope>
    <source>
        <strain evidence="3 4">SLN-3</strain>
    </source>
</reference>
<keyword evidence="1" id="KW-0472">Membrane</keyword>
<dbReference type="AlphaFoldDB" id="A0A4R5TWJ6"/>
<comment type="caution">
    <text evidence="3">The sequence shown here is derived from an EMBL/GenBank/DDBJ whole genome shotgun (WGS) entry which is preliminary data.</text>
</comment>
<evidence type="ECO:0000256" key="1">
    <source>
        <dbReference type="SAM" id="Phobius"/>
    </source>
</evidence>
<evidence type="ECO:0000259" key="2">
    <source>
        <dbReference type="Pfam" id="PF07811"/>
    </source>
</evidence>